<sequence>RGIGKSASLASLHGALPPSPARKRGSRAGSTAAAAQGAPAGAPASPEHAGAWALLPAVLEGLLAEDRSDTPACCALDFVEALLELVGALALAEQCEQAASRRRAGGSLEPAADFEASTAGGPGDLVSSLLQWSRCLFVPPRGLVCCLAGRLPPAAGPLHKRLAACELALFRVPGAGGLVYASEGHIAEYYVRRHFLELARFYHSKGPASGEGCVPMCRLHLQALLALASLRGEGELLRRAFQQFAVIDFLVGEVDLEHETRQMRERFLRAAQHRARRLDASSGGSSVGAGGSRGPSRAPSAGALEALGATWPVADGQLGGSRILSFSRLPRPPALAPDESAGSGRAPIAASAGSSPSSPGSGRAPPAALRSAPARGPAHARPVPALRFQGIRPSLQGCSGLGAPPPEEPGGDHDAAAGGGPATPGSGSTLRGKRPANSGRFSFTELREHLHEGGGSSDSSSSSAPTPRPAGPRSPEPSDPARHRDHASKEARSPAASEALLPPLLEPAARVRETP</sequence>
<feature type="compositionally biased region" description="Pro residues" evidence="1">
    <location>
        <begin position="466"/>
        <end position="478"/>
    </location>
</feature>
<name>A0ABN9RJG6_9DINO</name>
<feature type="compositionally biased region" description="Low complexity" evidence="1">
    <location>
        <begin position="27"/>
        <end position="46"/>
    </location>
</feature>
<accession>A0ABN9RJG6</accession>
<reference evidence="2" key="1">
    <citation type="submission" date="2023-10" db="EMBL/GenBank/DDBJ databases">
        <authorList>
            <person name="Chen Y."/>
            <person name="Shah S."/>
            <person name="Dougan E. K."/>
            <person name="Thang M."/>
            <person name="Chan C."/>
        </authorList>
    </citation>
    <scope>NUCLEOTIDE SEQUENCE [LARGE SCALE GENOMIC DNA]</scope>
</reference>
<feature type="non-terminal residue" evidence="2">
    <location>
        <position position="1"/>
    </location>
</feature>
<comment type="caution">
    <text evidence="2">The sequence shown here is derived from an EMBL/GenBank/DDBJ whole genome shotgun (WGS) entry which is preliminary data.</text>
</comment>
<evidence type="ECO:0000313" key="3">
    <source>
        <dbReference type="Proteomes" id="UP001189429"/>
    </source>
</evidence>
<feature type="region of interest" description="Disordered" evidence="1">
    <location>
        <begin position="278"/>
        <end position="300"/>
    </location>
</feature>
<gene>
    <name evidence="2" type="ORF">PCOR1329_LOCUS21088</name>
</gene>
<keyword evidence="3" id="KW-1185">Reference proteome</keyword>
<feature type="region of interest" description="Disordered" evidence="1">
    <location>
        <begin position="1"/>
        <end position="46"/>
    </location>
</feature>
<dbReference type="Proteomes" id="UP001189429">
    <property type="component" value="Unassembled WGS sequence"/>
</dbReference>
<feature type="region of interest" description="Disordered" evidence="1">
    <location>
        <begin position="330"/>
        <end position="515"/>
    </location>
</feature>
<feature type="compositionally biased region" description="Low complexity" evidence="1">
    <location>
        <begin position="493"/>
        <end position="508"/>
    </location>
</feature>
<evidence type="ECO:0008006" key="4">
    <source>
        <dbReference type="Google" id="ProtNLM"/>
    </source>
</evidence>
<feature type="compositionally biased region" description="Low complexity" evidence="1">
    <location>
        <begin position="340"/>
        <end position="377"/>
    </location>
</feature>
<organism evidence="2 3">
    <name type="scientific">Prorocentrum cordatum</name>
    <dbReference type="NCBI Taxonomy" id="2364126"/>
    <lineage>
        <taxon>Eukaryota</taxon>
        <taxon>Sar</taxon>
        <taxon>Alveolata</taxon>
        <taxon>Dinophyceae</taxon>
        <taxon>Prorocentrales</taxon>
        <taxon>Prorocentraceae</taxon>
        <taxon>Prorocentrum</taxon>
    </lineage>
</organism>
<evidence type="ECO:0000313" key="2">
    <source>
        <dbReference type="EMBL" id="CAK0818987.1"/>
    </source>
</evidence>
<dbReference type="EMBL" id="CAUYUJ010006895">
    <property type="protein sequence ID" value="CAK0818987.1"/>
    <property type="molecule type" value="Genomic_DNA"/>
</dbReference>
<feature type="non-terminal residue" evidence="2">
    <location>
        <position position="515"/>
    </location>
</feature>
<proteinExistence type="predicted"/>
<evidence type="ECO:0000256" key="1">
    <source>
        <dbReference type="SAM" id="MobiDB-lite"/>
    </source>
</evidence>
<feature type="compositionally biased region" description="Basic and acidic residues" evidence="1">
    <location>
        <begin position="479"/>
        <end position="492"/>
    </location>
</feature>
<protein>
    <recommendedName>
        <fullName evidence="4">Nuclear pore complex protein</fullName>
    </recommendedName>
</protein>